<evidence type="ECO:0000256" key="5">
    <source>
        <dbReference type="ARBA" id="ARBA00022519"/>
    </source>
</evidence>
<dbReference type="Proteomes" id="UP000245728">
    <property type="component" value="Chromosome"/>
</dbReference>
<dbReference type="SUPFAM" id="SSF54523">
    <property type="entry name" value="Pili subunits"/>
    <property type="match status" value="1"/>
</dbReference>
<dbReference type="PANTHER" id="PTHR38779:SF2">
    <property type="entry name" value="TYPE II SECRETION SYSTEM PROTEIN I-RELATED"/>
    <property type="match status" value="1"/>
</dbReference>
<evidence type="ECO:0000259" key="10">
    <source>
        <dbReference type="Pfam" id="PF02501"/>
    </source>
</evidence>
<keyword evidence="5 9" id="KW-0997">Cell inner membrane</keyword>
<dbReference type="Gene3D" id="3.30.1300.30">
    <property type="entry name" value="GSPII I/J protein-like"/>
    <property type="match status" value="1"/>
</dbReference>
<keyword evidence="6" id="KW-0812">Transmembrane</keyword>
<dbReference type="KEGG" id="salh:HMF8227_00116"/>
<proteinExistence type="inferred from homology"/>
<evidence type="ECO:0000313" key="12">
    <source>
        <dbReference type="Proteomes" id="UP000245728"/>
    </source>
</evidence>
<dbReference type="PROSITE" id="PS00409">
    <property type="entry name" value="PROKAR_NTER_METHYL"/>
    <property type="match status" value="1"/>
</dbReference>
<comment type="similarity">
    <text evidence="2 9">Belongs to the GSP I family.</text>
</comment>
<keyword evidence="8" id="KW-0472">Membrane</keyword>
<evidence type="ECO:0000256" key="4">
    <source>
        <dbReference type="ARBA" id="ARBA00022481"/>
    </source>
</evidence>
<comment type="function">
    <text evidence="9">Component of the type II secretion system required for the energy-dependent secretion of extracellular factors such as proteases and toxins from the periplasm.</text>
</comment>
<dbReference type="InterPro" id="IPR012902">
    <property type="entry name" value="N_methyl_site"/>
</dbReference>
<feature type="domain" description="Type II secretion system protein GspI C-terminal" evidence="10">
    <location>
        <begin position="42"/>
        <end position="120"/>
    </location>
</feature>
<keyword evidence="7" id="KW-1133">Transmembrane helix</keyword>
<dbReference type="NCBIfam" id="TIGR01707">
    <property type="entry name" value="gspI"/>
    <property type="match status" value="1"/>
</dbReference>
<dbReference type="InterPro" id="IPR045584">
    <property type="entry name" value="Pilin-like"/>
</dbReference>
<name>A0A2S2DZ02_9ALTE</name>
<evidence type="ECO:0000256" key="3">
    <source>
        <dbReference type="ARBA" id="ARBA00022475"/>
    </source>
</evidence>
<dbReference type="Pfam" id="PF07963">
    <property type="entry name" value="N_methyl"/>
    <property type="match status" value="1"/>
</dbReference>
<dbReference type="AlphaFoldDB" id="A0A2S2DZ02"/>
<dbReference type="GO" id="GO:0015628">
    <property type="term" value="P:protein secretion by the type II secretion system"/>
    <property type="evidence" value="ECO:0007669"/>
    <property type="project" value="UniProtKB-UniRule"/>
</dbReference>
<dbReference type="NCBIfam" id="TIGR02532">
    <property type="entry name" value="IV_pilin_GFxxxE"/>
    <property type="match status" value="1"/>
</dbReference>
<evidence type="ECO:0000256" key="7">
    <source>
        <dbReference type="ARBA" id="ARBA00022989"/>
    </source>
</evidence>
<dbReference type="PANTHER" id="PTHR38779">
    <property type="entry name" value="TYPE II SECRETION SYSTEM PROTEIN I-RELATED"/>
    <property type="match status" value="1"/>
</dbReference>
<dbReference type="GO" id="GO:0005886">
    <property type="term" value="C:plasma membrane"/>
    <property type="evidence" value="ECO:0007669"/>
    <property type="project" value="UniProtKB-SubCell"/>
</dbReference>
<keyword evidence="3" id="KW-1003">Cell membrane</keyword>
<organism evidence="11 12">
    <name type="scientific">Saliniradius amylolyticus</name>
    <dbReference type="NCBI Taxonomy" id="2183582"/>
    <lineage>
        <taxon>Bacteria</taxon>
        <taxon>Pseudomonadati</taxon>
        <taxon>Pseudomonadota</taxon>
        <taxon>Gammaproteobacteria</taxon>
        <taxon>Alteromonadales</taxon>
        <taxon>Alteromonadaceae</taxon>
        <taxon>Saliniradius</taxon>
    </lineage>
</organism>
<dbReference type="RefSeq" id="WP_109338323.1">
    <property type="nucleotide sequence ID" value="NZ_CP029347.1"/>
</dbReference>
<dbReference type="OrthoDB" id="6121517at2"/>
<comment type="subunit">
    <text evidence="9">Type II secretion is composed of four main components: the outer membrane complex, the inner membrane complex, the cytoplasmic secretion ATPase and the periplasm-spanning pseudopilus.</text>
</comment>
<evidence type="ECO:0000256" key="9">
    <source>
        <dbReference type="RuleBase" id="RU368030"/>
    </source>
</evidence>
<dbReference type="InterPro" id="IPR003413">
    <property type="entry name" value="T2SS_GspI_C"/>
</dbReference>
<evidence type="ECO:0000256" key="6">
    <source>
        <dbReference type="ARBA" id="ARBA00022692"/>
    </source>
</evidence>
<sequence length="134" mass="15164">MIIHRNKGMTLLEIMVALVIFALTGSAVMKAATDHLTNVTTLKDLTFATWVANNRLTQLQLEQQWPPENNRSGTQQLAQQDWYWRQTVKETGDRQMRAVDIHVSPANNKERVITVVSTFVTQTGLRQAGQSNDD</sequence>
<evidence type="ECO:0000256" key="1">
    <source>
        <dbReference type="ARBA" id="ARBA00004377"/>
    </source>
</evidence>
<accession>A0A2S2DZ02</accession>
<evidence type="ECO:0000313" key="11">
    <source>
        <dbReference type="EMBL" id="AWL10624.1"/>
    </source>
</evidence>
<reference evidence="11 12" key="1">
    <citation type="submission" date="2018-05" db="EMBL/GenBank/DDBJ databases">
        <title>Salinimonas sp. HMF8227 Genome sequencing and assembly.</title>
        <authorList>
            <person name="Kang H."/>
            <person name="Kang J."/>
            <person name="Cha I."/>
            <person name="Kim H."/>
            <person name="Joh K."/>
        </authorList>
    </citation>
    <scope>NUCLEOTIDE SEQUENCE [LARGE SCALE GENOMIC DNA]</scope>
    <source>
        <strain evidence="11 12">HMF8227</strain>
    </source>
</reference>
<evidence type="ECO:0000256" key="8">
    <source>
        <dbReference type="ARBA" id="ARBA00023136"/>
    </source>
</evidence>
<keyword evidence="12" id="KW-1185">Reference proteome</keyword>
<dbReference type="Pfam" id="PF02501">
    <property type="entry name" value="T2SSI"/>
    <property type="match status" value="1"/>
</dbReference>
<dbReference type="InterPro" id="IPR010052">
    <property type="entry name" value="T2SS_protein-GspI"/>
</dbReference>
<keyword evidence="4 9" id="KW-0488">Methylation</keyword>
<dbReference type="GO" id="GO:0015627">
    <property type="term" value="C:type II protein secretion system complex"/>
    <property type="evidence" value="ECO:0007669"/>
    <property type="project" value="UniProtKB-UniRule"/>
</dbReference>
<comment type="PTM">
    <text evidence="9">Cleaved by prepilin peptidase.</text>
</comment>
<evidence type="ECO:0000256" key="2">
    <source>
        <dbReference type="ARBA" id="ARBA00008358"/>
    </source>
</evidence>
<comment type="subcellular location">
    <subcellularLocation>
        <location evidence="1 9">Cell inner membrane</location>
        <topology evidence="1 9">Single-pass membrane protein</topology>
    </subcellularLocation>
</comment>
<dbReference type="EMBL" id="CP029347">
    <property type="protein sequence ID" value="AWL10624.1"/>
    <property type="molecule type" value="Genomic_DNA"/>
</dbReference>
<protein>
    <recommendedName>
        <fullName evidence="9">Type II secretion system protein I</fullName>
        <shortName evidence="9">T2SS minor pseudopilin I</shortName>
    </recommendedName>
</protein>
<gene>
    <name evidence="11" type="ORF">HMF8227_00116</name>
</gene>